<feature type="domain" description="Tyr recombinase" evidence="2">
    <location>
        <begin position="10"/>
        <end position="78"/>
    </location>
</feature>
<name>A0A328U9Q9_9BACL</name>
<evidence type="ECO:0000313" key="3">
    <source>
        <dbReference type="EMBL" id="RAP78593.1"/>
    </source>
</evidence>
<dbReference type="GO" id="GO:0015074">
    <property type="term" value="P:DNA integration"/>
    <property type="evidence" value="ECO:0007669"/>
    <property type="project" value="InterPro"/>
</dbReference>
<dbReference type="AlphaFoldDB" id="A0A328U9Q9"/>
<reference evidence="3 4" key="1">
    <citation type="submission" date="2018-06" db="EMBL/GenBank/DDBJ databases">
        <title>Paenibacillus montanisoli sp. nov., isolated from mountain area soil.</title>
        <authorList>
            <person name="Wu M."/>
        </authorList>
    </citation>
    <scope>NUCLEOTIDE SEQUENCE [LARGE SCALE GENOMIC DNA]</scope>
    <source>
        <strain evidence="3 4">RA17</strain>
    </source>
</reference>
<dbReference type="Proteomes" id="UP000249260">
    <property type="component" value="Unassembled WGS sequence"/>
</dbReference>
<dbReference type="Gene3D" id="1.10.443.10">
    <property type="entry name" value="Intergrase catalytic core"/>
    <property type="match status" value="1"/>
</dbReference>
<evidence type="ECO:0000259" key="2">
    <source>
        <dbReference type="Pfam" id="PF00589"/>
    </source>
</evidence>
<dbReference type="SUPFAM" id="SSF56349">
    <property type="entry name" value="DNA breaking-rejoining enzymes"/>
    <property type="match status" value="1"/>
</dbReference>
<dbReference type="OrthoDB" id="9788852at2"/>
<dbReference type="GO" id="GO:0006310">
    <property type="term" value="P:DNA recombination"/>
    <property type="evidence" value="ECO:0007669"/>
    <property type="project" value="UniProtKB-KW"/>
</dbReference>
<keyword evidence="4" id="KW-1185">Reference proteome</keyword>
<evidence type="ECO:0000313" key="4">
    <source>
        <dbReference type="Proteomes" id="UP000249260"/>
    </source>
</evidence>
<gene>
    <name evidence="3" type="ORF">DL346_01245</name>
</gene>
<accession>A0A328U9Q9</accession>
<dbReference type="Pfam" id="PF00589">
    <property type="entry name" value="Phage_integrase"/>
    <property type="match status" value="1"/>
</dbReference>
<comment type="caution">
    <text evidence="3">The sequence shown here is derived from an EMBL/GenBank/DDBJ whole genome shotgun (WGS) entry which is preliminary data.</text>
</comment>
<dbReference type="GO" id="GO:0003677">
    <property type="term" value="F:DNA binding"/>
    <property type="evidence" value="ECO:0007669"/>
    <property type="project" value="InterPro"/>
</dbReference>
<dbReference type="InterPro" id="IPR013762">
    <property type="entry name" value="Integrase-like_cat_sf"/>
</dbReference>
<dbReference type="EMBL" id="QLUW01000001">
    <property type="protein sequence ID" value="RAP78593.1"/>
    <property type="molecule type" value="Genomic_DNA"/>
</dbReference>
<evidence type="ECO:0000256" key="1">
    <source>
        <dbReference type="ARBA" id="ARBA00023172"/>
    </source>
</evidence>
<protein>
    <submittedName>
        <fullName evidence="3">Integrase</fullName>
    </submittedName>
</protein>
<dbReference type="InterPro" id="IPR011010">
    <property type="entry name" value="DNA_brk_join_enz"/>
</dbReference>
<sequence>MDNCYILLYQGDSAITPTQAYRQLSKAADMVEVKSVGNHTCRKTFGYWFYKQTKDVAKLQSILNHSKPDVTLRYIGITAEEIESDLADFKL</sequence>
<dbReference type="InterPro" id="IPR002104">
    <property type="entry name" value="Integrase_catalytic"/>
</dbReference>
<organism evidence="3 4">
    <name type="scientific">Paenibacillus montanisoli</name>
    <dbReference type="NCBI Taxonomy" id="2081970"/>
    <lineage>
        <taxon>Bacteria</taxon>
        <taxon>Bacillati</taxon>
        <taxon>Bacillota</taxon>
        <taxon>Bacilli</taxon>
        <taxon>Bacillales</taxon>
        <taxon>Paenibacillaceae</taxon>
        <taxon>Paenibacillus</taxon>
    </lineage>
</organism>
<keyword evidence="1" id="KW-0233">DNA recombination</keyword>
<proteinExistence type="predicted"/>